<keyword evidence="4" id="KW-1185">Reference proteome</keyword>
<sequence>MKAATFALDFTSIVAILSFTIGGQAYQGGFLQRVHDGLIGKARGNGRGIHPRGQDAYTTFSPYGYRPPPTSTPVVSSSSSFLNYSSSSTASIGTTEGSITLSETTSTTGAYESSTMTLTTLSSSAPTLTSGTSSTSGLGSNSTTSPLSETGFSGSLGSSFTSFPVPSSPSTALSGSISYGLTTINGSCRLSHCAHHICGPGDIITSIISFIVIYPINHGFVSRSPVVVIVNTQQHYTSNANCISIQQFIVNIVSLTDTIDNRIGEQFFDLNSGSKHYHRTRLDECHGHTNCDRSRGFFQCFDYTYPNLSVVHAYILVASHNVDIDRINYLACCLLVTQFNSRADPDTVHGLILFTSVHSHKLVHFHGANSRKLHEHKPCKYHKYGGCYRV</sequence>
<organism evidence="3 4">
    <name type="scientific">Coniochaeta pulveracea</name>
    <dbReference type="NCBI Taxonomy" id="177199"/>
    <lineage>
        <taxon>Eukaryota</taxon>
        <taxon>Fungi</taxon>
        <taxon>Dikarya</taxon>
        <taxon>Ascomycota</taxon>
        <taxon>Pezizomycotina</taxon>
        <taxon>Sordariomycetes</taxon>
        <taxon>Sordariomycetidae</taxon>
        <taxon>Coniochaetales</taxon>
        <taxon>Coniochaetaceae</taxon>
        <taxon>Coniochaeta</taxon>
    </lineage>
</organism>
<feature type="region of interest" description="Disordered" evidence="1">
    <location>
        <begin position="122"/>
        <end position="149"/>
    </location>
</feature>
<gene>
    <name evidence="3" type="ORF">DL546_002973</name>
</gene>
<evidence type="ECO:0000313" key="3">
    <source>
        <dbReference type="EMBL" id="RKU44290.1"/>
    </source>
</evidence>
<dbReference type="EMBL" id="QVQW01000032">
    <property type="protein sequence ID" value="RKU44290.1"/>
    <property type="molecule type" value="Genomic_DNA"/>
</dbReference>
<evidence type="ECO:0000256" key="2">
    <source>
        <dbReference type="SAM" id="SignalP"/>
    </source>
</evidence>
<reference evidence="3 4" key="1">
    <citation type="submission" date="2018-08" db="EMBL/GenBank/DDBJ databases">
        <title>Draft genome of the lignicolous fungus Coniochaeta pulveracea.</title>
        <authorList>
            <person name="Borstlap C.J."/>
            <person name="De Witt R.N."/>
            <person name="Botha A."/>
            <person name="Volschenk H."/>
        </authorList>
    </citation>
    <scope>NUCLEOTIDE SEQUENCE [LARGE SCALE GENOMIC DNA]</scope>
    <source>
        <strain evidence="3 4">CAB683</strain>
    </source>
</reference>
<dbReference type="Proteomes" id="UP000275385">
    <property type="component" value="Unassembled WGS sequence"/>
</dbReference>
<name>A0A420Y942_9PEZI</name>
<feature type="chain" id="PRO_5019418591" evidence="2">
    <location>
        <begin position="26"/>
        <end position="390"/>
    </location>
</feature>
<accession>A0A420Y942</accession>
<protein>
    <submittedName>
        <fullName evidence="3">Uncharacterized protein</fullName>
    </submittedName>
</protein>
<evidence type="ECO:0000256" key="1">
    <source>
        <dbReference type="SAM" id="MobiDB-lite"/>
    </source>
</evidence>
<keyword evidence="2" id="KW-0732">Signal</keyword>
<dbReference type="AlphaFoldDB" id="A0A420Y942"/>
<proteinExistence type="predicted"/>
<feature type="signal peptide" evidence="2">
    <location>
        <begin position="1"/>
        <end position="25"/>
    </location>
</feature>
<comment type="caution">
    <text evidence="3">The sequence shown here is derived from an EMBL/GenBank/DDBJ whole genome shotgun (WGS) entry which is preliminary data.</text>
</comment>
<evidence type="ECO:0000313" key="4">
    <source>
        <dbReference type="Proteomes" id="UP000275385"/>
    </source>
</evidence>